<organism evidence="1 2">
    <name type="scientific">Methanolobus halotolerans</name>
    <dbReference type="NCBI Taxonomy" id="2052935"/>
    <lineage>
        <taxon>Archaea</taxon>
        <taxon>Methanobacteriati</taxon>
        <taxon>Methanobacteriota</taxon>
        <taxon>Stenosarchaea group</taxon>
        <taxon>Methanomicrobia</taxon>
        <taxon>Methanosarcinales</taxon>
        <taxon>Methanosarcinaceae</taxon>
        <taxon>Methanolobus</taxon>
    </lineage>
</organism>
<dbReference type="EMBL" id="PGGK01000009">
    <property type="protein sequence ID" value="TGC08515.1"/>
    <property type="molecule type" value="Genomic_DNA"/>
</dbReference>
<evidence type="ECO:0000313" key="1">
    <source>
        <dbReference type="EMBL" id="TGC08515.1"/>
    </source>
</evidence>
<gene>
    <name evidence="1" type="ORF">CUN85_09380</name>
</gene>
<dbReference type="PIRSF" id="PIRSF006821">
    <property type="entry name" value="UCP006821"/>
    <property type="match status" value="1"/>
</dbReference>
<dbReference type="AlphaFoldDB" id="A0A4E0PUK9"/>
<name>A0A4E0PUK9_9EURY</name>
<protein>
    <recommendedName>
        <fullName evidence="3">Roadblock/LC7 domain-containing protein</fullName>
    </recommendedName>
</protein>
<dbReference type="OrthoDB" id="130444at2157"/>
<keyword evidence="2" id="KW-1185">Reference proteome</keyword>
<evidence type="ECO:0000313" key="2">
    <source>
        <dbReference type="Proteomes" id="UP000297295"/>
    </source>
</evidence>
<dbReference type="Pfam" id="PF09941">
    <property type="entry name" value="DUF2173"/>
    <property type="match status" value="1"/>
</dbReference>
<sequence>MNGRECNLSLDKILEFEGVMAAGIYSPEGKLVDYKARNEMPEEMARMTAKFCGTVNMVFDALASAYTELYRMNWVPQHNWMYSGGDWTIIISGTRGVFVESSKADLEKLLKALGMC</sequence>
<dbReference type="InterPro" id="IPR018685">
    <property type="entry name" value="DUF2173"/>
</dbReference>
<comment type="caution">
    <text evidence="1">The sequence shown here is derived from an EMBL/GenBank/DDBJ whole genome shotgun (WGS) entry which is preliminary data.</text>
</comment>
<reference evidence="1 2" key="1">
    <citation type="submission" date="2017-11" db="EMBL/GenBank/DDBJ databases">
        <title>Isolation and Characterization of Methanogenic Archaea from Saline Meromictic Lake at Siberia.</title>
        <authorList>
            <person name="Shen Y."/>
            <person name="Huang H.-H."/>
            <person name="Lai M.-C."/>
            <person name="Chen S.-C."/>
        </authorList>
    </citation>
    <scope>NUCLEOTIDE SEQUENCE [LARGE SCALE GENOMIC DNA]</scope>
    <source>
        <strain evidence="1 2">SY-01</strain>
    </source>
</reference>
<evidence type="ECO:0008006" key="3">
    <source>
        <dbReference type="Google" id="ProtNLM"/>
    </source>
</evidence>
<proteinExistence type="predicted"/>
<dbReference type="RefSeq" id="WP_135390049.1">
    <property type="nucleotide sequence ID" value="NZ_PGGK01000009.1"/>
</dbReference>
<dbReference type="Proteomes" id="UP000297295">
    <property type="component" value="Unassembled WGS sequence"/>
</dbReference>
<accession>A0A4E0PUK9</accession>